<organism evidence="6 7">
    <name type="scientific">Phaseolus coccineus</name>
    <name type="common">Scarlet runner bean</name>
    <name type="synonym">Phaseolus multiflorus</name>
    <dbReference type="NCBI Taxonomy" id="3886"/>
    <lineage>
        <taxon>Eukaryota</taxon>
        <taxon>Viridiplantae</taxon>
        <taxon>Streptophyta</taxon>
        <taxon>Embryophyta</taxon>
        <taxon>Tracheophyta</taxon>
        <taxon>Spermatophyta</taxon>
        <taxon>Magnoliopsida</taxon>
        <taxon>eudicotyledons</taxon>
        <taxon>Gunneridae</taxon>
        <taxon>Pentapetalae</taxon>
        <taxon>rosids</taxon>
        <taxon>fabids</taxon>
        <taxon>Fabales</taxon>
        <taxon>Fabaceae</taxon>
        <taxon>Papilionoideae</taxon>
        <taxon>50 kb inversion clade</taxon>
        <taxon>NPAAA clade</taxon>
        <taxon>indigoferoid/millettioid clade</taxon>
        <taxon>Phaseoleae</taxon>
        <taxon>Phaseolus</taxon>
    </lineage>
</organism>
<dbReference type="AlphaFoldDB" id="A0AAN9RQA7"/>
<dbReference type="EC" id="2.7.1.1" evidence="3"/>
<comment type="pathway">
    <text evidence="2">Carbohydrate metabolism; hexose metabolism.</text>
</comment>
<dbReference type="InterPro" id="IPR022673">
    <property type="entry name" value="Hexokinase_C"/>
</dbReference>
<dbReference type="GO" id="GO:0005524">
    <property type="term" value="F:ATP binding"/>
    <property type="evidence" value="ECO:0007669"/>
    <property type="project" value="InterPro"/>
</dbReference>
<name>A0AAN9RQA7_PHACN</name>
<evidence type="ECO:0000256" key="1">
    <source>
        <dbReference type="ARBA" id="ARBA00004921"/>
    </source>
</evidence>
<evidence type="ECO:0000259" key="5">
    <source>
        <dbReference type="Pfam" id="PF03727"/>
    </source>
</evidence>
<comment type="pathway">
    <text evidence="1">Carbohydrate degradation.</text>
</comment>
<keyword evidence="7" id="KW-1185">Reference proteome</keyword>
<reference evidence="6 7" key="1">
    <citation type="submission" date="2024-01" db="EMBL/GenBank/DDBJ databases">
        <title>The genomes of 5 underutilized Papilionoideae crops provide insights into root nodulation and disease resistanc.</title>
        <authorList>
            <person name="Jiang F."/>
        </authorList>
    </citation>
    <scope>NUCLEOTIDE SEQUENCE [LARGE SCALE GENOMIC DNA]</scope>
    <source>
        <strain evidence="6">JINMINGXINNONG_FW02</strain>
        <tissue evidence="6">Leaves</tissue>
    </source>
</reference>
<accession>A0AAN9RQA7</accession>
<gene>
    <name evidence="6" type="ORF">VNO80_00243</name>
</gene>
<proteinExistence type="predicted"/>
<evidence type="ECO:0000256" key="4">
    <source>
        <dbReference type="ARBA" id="ARBA00023152"/>
    </source>
</evidence>
<sequence>MCMAADMSAMHHDSSADLNVVGSKLKNIFQCLENTVKELVGEDVSESVIIEHSNDGSGIGAAVLAASQFQYYLDA</sequence>
<evidence type="ECO:0000313" key="7">
    <source>
        <dbReference type="Proteomes" id="UP001374584"/>
    </source>
</evidence>
<feature type="domain" description="Hexokinase C-terminal" evidence="5">
    <location>
        <begin position="24"/>
        <end position="66"/>
    </location>
</feature>
<dbReference type="InterPro" id="IPR043129">
    <property type="entry name" value="ATPase_NBD"/>
</dbReference>
<protein>
    <recommendedName>
        <fullName evidence="3">hexokinase</fullName>
        <ecNumber evidence="3">2.7.1.1</ecNumber>
    </recommendedName>
</protein>
<dbReference type="EMBL" id="JAYMYR010000001">
    <property type="protein sequence ID" value="KAK7381696.1"/>
    <property type="molecule type" value="Genomic_DNA"/>
</dbReference>
<dbReference type="SUPFAM" id="SSF53067">
    <property type="entry name" value="Actin-like ATPase domain"/>
    <property type="match status" value="1"/>
</dbReference>
<keyword evidence="4" id="KW-0324">Glycolysis</keyword>
<dbReference type="Gene3D" id="3.40.367.20">
    <property type="match status" value="1"/>
</dbReference>
<dbReference type="Proteomes" id="UP001374584">
    <property type="component" value="Unassembled WGS sequence"/>
</dbReference>
<comment type="caution">
    <text evidence="6">The sequence shown here is derived from an EMBL/GenBank/DDBJ whole genome shotgun (WGS) entry which is preliminary data.</text>
</comment>
<dbReference type="GO" id="GO:0006096">
    <property type="term" value="P:glycolytic process"/>
    <property type="evidence" value="ECO:0007669"/>
    <property type="project" value="UniProtKB-KW"/>
</dbReference>
<evidence type="ECO:0000256" key="2">
    <source>
        <dbReference type="ARBA" id="ARBA00005028"/>
    </source>
</evidence>
<evidence type="ECO:0000313" key="6">
    <source>
        <dbReference type="EMBL" id="KAK7381696.1"/>
    </source>
</evidence>
<dbReference type="GO" id="GO:0004396">
    <property type="term" value="F:hexokinase activity"/>
    <property type="evidence" value="ECO:0007669"/>
    <property type="project" value="UniProtKB-EC"/>
</dbReference>
<evidence type="ECO:0000256" key="3">
    <source>
        <dbReference type="ARBA" id="ARBA00012324"/>
    </source>
</evidence>
<dbReference type="Pfam" id="PF03727">
    <property type="entry name" value="Hexokinase_2"/>
    <property type="match status" value="1"/>
</dbReference>